<sequence>MRRRSKDECLRVIRRQPYGERKLDSLGVIVSALHITNHNSQQFDRLTNYQWDQLSAQCLRVISHAHDIPTACKTIRCFTSSALPTSTRHGLIPIHVSPNQHDHHALQPFQLHPLKQPGGQYVLPRSTDLTVTTPHFPTHQHCHGTVYRMCIFAYVPLDQCAATDSETPVQLGNAVDNHKQ</sequence>
<gene>
    <name evidence="1" type="ORF">TGP89_356020</name>
</gene>
<name>A0A086JR04_TOXGO</name>
<evidence type="ECO:0000313" key="1">
    <source>
        <dbReference type="EMBL" id="KFG34572.1"/>
    </source>
</evidence>
<dbReference type="VEuPathDB" id="ToxoDB:TGP89_356020"/>
<comment type="caution">
    <text evidence="1">The sequence shown here is derived from an EMBL/GenBank/DDBJ whole genome shotgun (WGS) entry which is preliminary data.</text>
</comment>
<proteinExistence type="predicted"/>
<organism evidence="1 2">
    <name type="scientific">Toxoplasma gondii p89</name>
    <dbReference type="NCBI Taxonomy" id="943119"/>
    <lineage>
        <taxon>Eukaryota</taxon>
        <taxon>Sar</taxon>
        <taxon>Alveolata</taxon>
        <taxon>Apicomplexa</taxon>
        <taxon>Conoidasida</taxon>
        <taxon>Coccidia</taxon>
        <taxon>Eucoccidiorida</taxon>
        <taxon>Eimeriorina</taxon>
        <taxon>Sarcocystidae</taxon>
        <taxon>Toxoplasma</taxon>
    </lineage>
</organism>
<evidence type="ECO:0000313" key="2">
    <source>
        <dbReference type="Proteomes" id="UP000028828"/>
    </source>
</evidence>
<dbReference type="AlphaFoldDB" id="A0A086JR04"/>
<reference evidence="1 2" key="1">
    <citation type="submission" date="2014-03" db="EMBL/GenBank/DDBJ databases">
        <authorList>
            <person name="Sibley D."/>
            <person name="Venepally P."/>
            <person name="Karamycheva S."/>
            <person name="Hadjithomas M."/>
            <person name="Khan A."/>
            <person name="Brunk B."/>
            <person name="Roos D."/>
            <person name="Caler E."/>
            <person name="Lorenzi H."/>
        </authorList>
    </citation>
    <scope>NUCLEOTIDE SEQUENCE [LARGE SCALE GENOMIC DNA]</scope>
    <source>
        <strain evidence="2">p89</strain>
    </source>
</reference>
<dbReference type="EMBL" id="AEYI02001663">
    <property type="protein sequence ID" value="KFG34572.1"/>
    <property type="molecule type" value="Genomic_DNA"/>
</dbReference>
<dbReference type="Proteomes" id="UP000028828">
    <property type="component" value="Unassembled WGS sequence"/>
</dbReference>
<protein>
    <submittedName>
        <fullName evidence="1">Uncharacterized protein</fullName>
    </submittedName>
</protein>
<accession>A0A086JR04</accession>